<dbReference type="Proteomes" id="UP000634206">
    <property type="component" value="Unassembled WGS sequence"/>
</dbReference>
<dbReference type="InterPro" id="IPR014710">
    <property type="entry name" value="RmlC-like_jellyroll"/>
</dbReference>
<sequence length="241" mass="27305">MDDYNRRHFIRTSLPGFLGLGLALPGITALATRANAYQGRLPEDGAINWDAFLTAVEKEASKQHLDHWNQAEYVKKAAALALRLNLKDPALAEAFEKTQQGLGNQRADFYKLERQRNFEVSLVQFEKGEQISHHDHPGMTGVLLCATGKVDVWNYDLLGRKKNSKNVLLKETAQSTLAKGMVSTLTAKQRNIHRLQAHSLTQLVDIFAPPYNKERSRNSSWFTVDPEPFKGYDHIYEATKR</sequence>
<evidence type="ECO:0000313" key="4">
    <source>
        <dbReference type="EMBL" id="MBK1856251.1"/>
    </source>
</evidence>
<dbReference type="GO" id="GO:0016702">
    <property type="term" value="F:oxidoreductase activity, acting on single donors with incorporation of molecular oxygen, incorporation of two atoms of oxygen"/>
    <property type="evidence" value="ECO:0007669"/>
    <property type="project" value="InterPro"/>
</dbReference>
<dbReference type="RefSeq" id="WP_309490869.1">
    <property type="nucleotide sequence ID" value="NZ_JAENIG010000011.1"/>
</dbReference>
<accession>A0AAE2SH33</accession>
<dbReference type="InterPro" id="IPR011051">
    <property type="entry name" value="RmlC_Cupin_sf"/>
</dbReference>
<comment type="caution">
    <text evidence="4">The sequence shown here is derived from an EMBL/GenBank/DDBJ whole genome shotgun (WGS) entry which is preliminary data.</text>
</comment>
<reference evidence="4" key="1">
    <citation type="submission" date="2021-01" db="EMBL/GenBank/DDBJ databases">
        <title>Modified the classification status of verrucomicrobia.</title>
        <authorList>
            <person name="Feng X."/>
        </authorList>
    </citation>
    <scope>NUCLEOTIDE SEQUENCE</scope>
    <source>
        <strain evidence="4">5K15</strain>
    </source>
</reference>
<dbReference type="InterPro" id="IPR012864">
    <property type="entry name" value="PCO/ADO"/>
</dbReference>
<dbReference type="SUPFAM" id="SSF51182">
    <property type="entry name" value="RmlC-like cupins"/>
    <property type="match status" value="1"/>
</dbReference>
<dbReference type="GO" id="GO:0046872">
    <property type="term" value="F:metal ion binding"/>
    <property type="evidence" value="ECO:0007669"/>
    <property type="project" value="UniProtKB-KW"/>
</dbReference>
<dbReference type="AlphaFoldDB" id="A0AAE2SH33"/>
<evidence type="ECO:0000313" key="5">
    <source>
        <dbReference type="Proteomes" id="UP000634206"/>
    </source>
</evidence>
<proteinExistence type="predicted"/>
<dbReference type="Gene3D" id="2.60.120.10">
    <property type="entry name" value="Jelly Rolls"/>
    <property type="match status" value="1"/>
</dbReference>
<dbReference type="InterPro" id="IPR006311">
    <property type="entry name" value="TAT_signal"/>
</dbReference>
<dbReference type="PROSITE" id="PS51318">
    <property type="entry name" value="TAT"/>
    <property type="match status" value="1"/>
</dbReference>
<keyword evidence="2" id="KW-0560">Oxidoreductase</keyword>
<name>A0AAE2SH33_9BACT</name>
<keyword evidence="1" id="KW-0479">Metal-binding</keyword>
<gene>
    <name evidence="4" type="ORF">JIN83_14865</name>
</gene>
<keyword evidence="3" id="KW-0408">Iron</keyword>
<dbReference type="EMBL" id="JAENIG010000011">
    <property type="protein sequence ID" value="MBK1856251.1"/>
    <property type="molecule type" value="Genomic_DNA"/>
</dbReference>
<keyword evidence="5" id="KW-1185">Reference proteome</keyword>
<dbReference type="Pfam" id="PF07847">
    <property type="entry name" value="PCO_ADO"/>
    <property type="match status" value="1"/>
</dbReference>
<organism evidence="4 5">
    <name type="scientific">Oceaniferula flava</name>
    <dbReference type="NCBI Taxonomy" id="2800421"/>
    <lineage>
        <taxon>Bacteria</taxon>
        <taxon>Pseudomonadati</taxon>
        <taxon>Verrucomicrobiota</taxon>
        <taxon>Verrucomicrobiia</taxon>
        <taxon>Verrucomicrobiales</taxon>
        <taxon>Verrucomicrobiaceae</taxon>
        <taxon>Oceaniferula</taxon>
    </lineage>
</organism>
<evidence type="ECO:0000256" key="3">
    <source>
        <dbReference type="ARBA" id="ARBA00023004"/>
    </source>
</evidence>
<protein>
    <submittedName>
        <fullName evidence="4">Uncharacterized protein</fullName>
    </submittedName>
</protein>
<evidence type="ECO:0000256" key="2">
    <source>
        <dbReference type="ARBA" id="ARBA00023002"/>
    </source>
</evidence>
<evidence type="ECO:0000256" key="1">
    <source>
        <dbReference type="ARBA" id="ARBA00022723"/>
    </source>
</evidence>